<evidence type="ECO:0000256" key="1">
    <source>
        <dbReference type="SAM" id="Phobius"/>
    </source>
</evidence>
<gene>
    <name evidence="2" type="ORF">TAV_000129000</name>
</gene>
<keyword evidence="1" id="KW-1133">Transmembrane helix</keyword>
<dbReference type="AlphaFoldDB" id="A0A3B0N7X6"/>
<keyword evidence="1" id="KW-0472">Membrane</keyword>
<protein>
    <submittedName>
        <fullName evidence="2">Uncharacterized protein</fullName>
    </submittedName>
</protein>
<name>A0A3B0N7X6_THEAN</name>
<reference evidence="2" key="1">
    <citation type="submission" date="2018-07" db="EMBL/GenBank/DDBJ databases">
        <authorList>
            <person name="Quirk P.G."/>
            <person name="Krulwich T.A."/>
        </authorList>
    </citation>
    <scope>NUCLEOTIDE SEQUENCE</scope>
    <source>
        <strain evidence="2">Anand</strain>
    </source>
</reference>
<organism evidence="2">
    <name type="scientific">Theileria annulata</name>
    <dbReference type="NCBI Taxonomy" id="5874"/>
    <lineage>
        <taxon>Eukaryota</taxon>
        <taxon>Sar</taxon>
        <taxon>Alveolata</taxon>
        <taxon>Apicomplexa</taxon>
        <taxon>Aconoidasida</taxon>
        <taxon>Piroplasmida</taxon>
        <taxon>Theileriidae</taxon>
        <taxon>Theileria</taxon>
    </lineage>
</organism>
<proteinExistence type="predicted"/>
<dbReference type="EMBL" id="UIVS01000002">
    <property type="protein sequence ID" value="SVP91096.1"/>
    <property type="molecule type" value="Genomic_DNA"/>
</dbReference>
<feature type="transmembrane region" description="Helical" evidence="1">
    <location>
        <begin position="20"/>
        <end position="40"/>
    </location>
</feature>
<sequence length="256" mass="28207">MESGQFYNKIIKLINFKKIIIFPIILLIILLIFLLIFLIVRTRRKNVNVLVIGPNNSDSTCRKSIKLFSYILFQIINYVTGSSVTVSGTQKSIYNTNITKVNSNQTSTTGTKDTTGTVGASTVTEEKILNTIAAVTNFGESSTFSKDTNTNITKGISKAPFGAGTVGTTGAFGASTVTALIICNKNDIYNSKNINEIERIIMLELELLSTESNELNKFLSNLTSLKDLEKIGISINLMSYSIKNSNLQEIKEFIMK</sequence>
<keyword evidence="1" id="KW-0812">Transmembrane</keyword>
<evidence type="ECO:0000313" key="2">
    <source>
        <dbReference type="EMBL" id="SVP91096.1"/>
    </source>
</evidence>
<accession>A0A3B0N7X6</accession>
<dbReference type="VEuPathDB" id="PiroplasmaDB:TA15635"/>